<evidence type="ECO:0000313" key="10">
    <source>
        <dbReference type="EMBL" id="MFD2831452.1"/>
    </source>
</evidence>
<keyword evidence="5" id="KW-0813">Transport</keyword>
<evidence type="ECO:0000256" key="1">
    <source>
        <dbReference type="ARBA" id="ARBA00004141"/>
    </source>
</evidence>
<organism evidence="10 11">
    <name type="scientific">Corticicoccus populi</name>
    <dbReference type="NCBI Taxonomy" id="1812821"/>
    <lineage>
        <taxon>Bacteria</taxon>
        <taxon>Bacillati</taxon>
        <taxon>Bacillota</taxon>
        <taxon>Bacilli</taxon>
        <taxon>Bacillales</taxon>
        <taxon>Staphylococcaceae</taxon>
        <taxon>Corticicoccus</taxon>
    </lineage>
</organism>
<dbReference type="Proteomes" id="UP001597519">
    <property type="component" value="Unassembled WGS sequence"/>
</dbReference>
<comment type="subcellular location">
    <subcellularLocation>
        <location evidence="1">Membrane</location>
        <topology evidence="1">Multi-pass membrane protein</topology>
    </subcellularLocation>
</comment>
<feature type="transmembrane region" description="Helical" evidence="9">
    <location>
        <begin position="7"/>
        <end position="27"/>
    </location>
</feature>
<gene>
    <name evidence="10" type="ORF">ACFSX4_13330</name>
</gene>
<keyword evidence="7 9" id="KW-0472">Membrane</keyword>
<feature type="transmembrane region" description="Helical" evidence="9">
    <location>
        <begin position="282"/>
        <end position="300"/>
    </location>
</feature>
<evidence type="ECO:0000313" key="11">
    <source>
        <dbReference type="Proteomes" id="UP001597519"/>
    </source>
</evidence>
<comment type="similarity">
    <text evidence="2">Belongs to the SLC13A/DASS transporter (TC 2.A.47) family. NADC subfamily.</text>
</comment>
<dbReference type="InterPro" id="IPR001898">
    <property type="entry name" value="SLC13A/DASS"/>
</dbReference>
<feature type="transmembrane region" description="Helical" evidence="9">
    <location>
        <begin position="78"/>
        <end position="100"/>
    </location>
</feature>
<dbReference type="PANTHER" id="PTHR10283">
    <property type="entry name" value="SOLUTE CARRIER FAMILY 13 MEMBER"/>
    <property type="match status" value="1"/>
</dbReference>
<sequence>MNNSQKIILIAAMVLFAAVLFTIPSSVEWPARSTIAVMVFGLILWAFAPIPLELTSVIVIMLLMVMRPVETEVIFSGFSSPATFLIIAGMMMAIGVNHTLLVKRMTYGLLSLTGRTTKGIFISYFVLIQIQAFFIPATAVRTSMMLPIVENIVKETESDKESNFSKLLYIGAAFGNNVSGVVVLTAAVGNILAVEMLRIYLGTSVSYVEWFIYVVPIWFLLAIAVMFILWKCFKPEVQTFPRLQESMREKYMQLGKLTLSEKKCIIILGVTILIWLTESVHGYHPTFAALLAVILMSMPITGIVEWNKMININYGIVLLVGGTLSLGYTLVESGAIELLENLLFTETVINIFSNPWTAVPLVIIFSQIYHLGVTNVQTAVVTLVPVLISLSLEAGIDPVVVTVAAAVSILLGFILVVETMPNVVVESTGRVTQQDFIKPGIYITAASVIIMIAVAFTYWRWIDFWP</sequence>
<name>A0ABW5WZI0_9STAP</name>
<evidence type="ECO:0000256" key="5">
    <source>
        <dbReference type="ARBA" id="ARBA00022847"/>
    </source>
</evidence>
<feature type="transmembrane region" description="Helical" evidence="9">
    <location>
        <begin position="210"/>
        <end position="233"/>
    </location>
</feature>
<proteinExistence type="inferred from homology"/>
<protein>
    <recommendedName>
        <fullName evidence="3">Sodium-dependent dicarboxylate transporter SdcS</fullName>
    </recommendedName>
    <alternativeName>
        <fullName evidence="8">Na(+)/dicarboxylate symporter</fullName>
    </alternativeName>
</protein>
<feature type="transmembrane region" description="Helical" evidence="9">
    <location>
        <begin position="312"/>
        <end position="331"/>
    </location>
</feature>
<dbReference type="Pfam" id="PF00939">
    <property type="entry name" value="Na_sulph_symp"/>
    <property type="match status" value="1"/>
</dbReference>
<keyword evidence="4 9" id="KW-0812">Transmembrane</keyword>
<feature type="transmembrane region" description="Helical" evidence="9">
    <location>
        <begin position="120"/>
        <end position="140"/>
    </location>
</feature>
<keyword evidence="5" id="KW-0769">Symport</keyword>
<keyword evidence="6 9" id="KW-1133">Transmembrane helix</keyword>
<evidence type="ECO:0000256" key="3">
    <source>
        <dbReference type="ARBA" id="ARBA00020150"/>
    </source>
</evidence>
<feature type="transmembrane region" description="Helical" evidence="9">
    <location>
        <begin position="441"/>
        <end position="461"/>
    </location>
</feature>
<feature type="transmembrane region" description="Helical" evidence="9">
    <location>
        <begin position="372"/>
        <end position="392"/>
    </location>
</feature>
<feature type="transmembrane region" description="Helical" evidence="9">
    <location>
        <begin position="167"/>
        <end position="190"/>
    </location>
</feature>
<comment type="caution">
    <text evidence="10">The sequence shown here is derived from an EMBL/GenBank/DDBJ whole genome shotgun (WGS) entry which is preliminary data.</text>
</comment>
<evidence type="ECO:0000256" key="8">
    <source>
        <dbReference type="ARBA" id="ARBA00031174"/>
    </source>
</evidence>
<feature type="transmembrane region" description="Helical" evidence="9">
    <location>
        <begin position="343"/>
        <end position="365"/>
    </location>
</feature>
<evidence type="ECO:0000256" key="4">
    <source>
        <dbReference type="ARBA" id="ARBA00022692"/>
    </source>
</evidence>
<feature type="transmembrane region" description="Helical" evidence="9">
    <location>
        <begin position="254"/>
        <end position="276"/>
    </location>
</feature>
<evidence type="ECO:0000256" key="2">
    <source>
        <dbReference type="ARBA" id="ARBA00006772"/>
    </source>
</evidence>
<keyword evidence="11" id="KW-1185">Reference proteome</keyword>
<dbReference type="EMBL" id="JBHUOQ010000005">
    <property type="protein sequence ID" value="MFD2831452.1"/>
    <property type="molecule type" value="Genomic_DNA"/>
</dbReference>
<dbReference type="PANTHER" id="PTHR10283:SF82">
    <property type="entry name" value="SOLUTE CARRIER FAMILY 13 MEMBER 2"/>
    <property type="match status" value="1"/>
</dbReference>
<dbReference type="NCBIfam" id="TIGR00785">
    <property type="entry name" value="dass"/>
    <property type="match status" value="1"/>
</dbReference>
<evidence type="ECO:0000256" key="6">
    <source>
        <dbReference type="ARBA" id="ARBA00022989"/>
    </source>
</evidence>
<evidence type="ECO:0000256" key="7">
    <source>
        <dbReference type="ARBA" id="ARBA00023136"/>
    </source>
</evidence>
<accession>A0ABW5WZI0</accession>
<evidence type="ECO:0000256" key="9">
    <source>
        <dbReference type="SAM" id="Phobius"/>
    </source>
</evidence>
<feature type="transmembrane region" description="Helical" evidence="9">
    <location>
        <begin position="398"/>
        <end position="420"/>
    </location>
</feature>
<reference evidence="11" key="1">
    <citation type="journal article" date="2019" name="Int. J. Syst. Evol. Microbiol.">
        <title>The Global Catalogue of Microorganisms (GCM) 10K type strain sequencing project: providing services to taxonomists for standard genome sequencing and annotation.</title>
        <authorList>
            <consortium name="The Broad Institute Genomics Platform"/>
            <consortium name="The Broad Institute Genome Sequencing Center for Infectious Disease"/>
            <person name="Wu L."/>
            <person name="Ma J."/>
        </authorList>
    </citation>
    <scope>NUCLEOTIDE SEQUENCE [LARGE SCALE GENOMIC DNA]</scope>
    <source>
        <strain evidence="11">KCTC 33575</strain>
    </source>
</reference>
<dbReference type="RefSeq" id="WP_377775722.1">
    <property type="nucleotide sequence ID" value="NZ_JBHUOQ010000005.1"/>
</dbReference>
<feature type="transmembrane region" description="Helical" evidence="9">
    <location>
        <begin position="33"/>
        <end position="66"/>
    </location>
</feature>